<dbReference type="GO" id="GO:0009063">
    <property type="term" value="P:amino acid catabolic process"/>
    <property type="evidence" value="ECO:0007669"/>
    <property type="project" value="InterPro"/>
</dbReference>
<comment type="cofactor">
    <cofactor evidence="1">
        <name>Mg(2+)</name>
        <dbReference type="ChEBI" id="CHEBI:18420"/>
    </cofactor>
</comment>
<dbReference type="PANTHER" id="PTHR13794">
    <property type="entry name" value="ENOLASE SUPERFAMILY, MANDELATE RACEMASE"/>
    <property type="match status" value="1"/>
</dbReference>
<keyword evidence="2" id="KW-0479">Metal-binding</keyword>
<evidence type="ECO:0000256" key="1">
    <source>
        <dbReference type="ARBA" id="ARBA00001946"/>
    </source>
</evidence>
<dbReference type="AlphaFoldDB" id="A0A383BII6"/>
<evidence type="ECO:0000256" key="3">
    <source>
        <dbReference type="ARBA" id="ARBA00022842"/>
    </source>
</evidence>
<protein>
    <recommendedName>
        <fullName evidence="4">Mandelate racemase/muconate lactonizing enzyme N-terminal domain-containing protein</fullName>
    </recommendedName>
</protein>
<dbReference type="Gene3D" id="3.30.390.10">
    <property type="entry name" value="Enolase-like, N-terminal domain"/>
    <property type="match status" value="1"/>
</dbReference>
<evidence type="ECO:0000256" key="2">
    <source>
        <dbReference type="ARBA" id="ARBA00022723"/>
    </source>
</evidence>
<dbReference type="EMBL" id="UINC01200652">
    <property type="protein sequence ID" value="SVE19630.1"/>
    <property type="molecule type" value="Genomic_DNA"/>
</dbReference>
<evidence type="ECO:0000259" key="4">
    <source>
        <dbReference type="Pfam" id="PF02746"/>
    </source>
</evidence>
<dbReference type="InterPro" id="IPR018110">
    <property type="entry name" value="Mandel_Rmase/mucon_lact_enz_CS"/>
</dbReference>
<dbReference type="InterPro" id="IPR029017">
    <property type="entry name" value="Enolase-like_N"/>
</dbReference>
<reference evidence="5" key="1">
    <citation type="submission" date="2018-05" db="EMBL/GenBank/DDBJ databases">
        <authorList>
            <person name="Lanie J.A."/>
            <person name="Ng W.-L."/>
            <person name="Kazmierczak K.M."/>
            <person name="Andrzejewski T.M."/>
            <person name="Davidsen T.M."/>
            <person name="Wayne K.J."/>
            <person name="Tettelin H."/>
            <person name="Glass J.I."/>
            <person name="Rusch D."/>
            <person name="Podicherti R."/>
            <person name="Tsui H.-C.T."/>
            <person name="Winkler M.E."/>
        </authorList>
    </citation>
    <scope>NUCLEOTIDE SEQUENCE</scope>
</reference>
<dbReference type="Pfam" id="PF02746">
    <property type="entry name" value="MR_MLE_N"/>
    <property type="match status" value="1"/>
</dbReference>
<accession>A0A383BII6</accession>
<name>A0A383BII6_9ZZZZ</name>
<dbReference type="PROSITE" id="PS00908">
    <property type="entry name" value="MR_MLE_1"/>
    <property type="match status" value="1"/>
</dbReference>
<gene>
    <name evidence="5" type="ORF">METZ01_LOCUS472484</name>
</gene>
<feature type="non-terminal residue" evidence="5">
    <location>
        <position position="112"/>
    </location>
</feature>
<feature type="domain" description="Mandelate racemase/muconate lactonizing enzyme N-terminal" evidence="4">
    <location>
        <begin position="11"/>
        <end position="111"/>
    </location>
</feature>
<sequence>MRITGIETFPVKTIGDGAWMFCAVRTDSGLTGYGEFGTGLFKRGLPGLVQDIGAILIGKDPRPVDKHFMDMYRLTRSSSGGATAMAIAGIELALWDLKGKDAGVPVYELFGG</sequence>
<dbReference type="InterPro" id="IPR046945">
    <property type="entry name" value="RHMD-like"/>
</dbReference>
<dbReference type="InterPro" id="IPR013341">
    <property type="entry name" value="Mandelate_racemase_N_dom"/>
</dbReference>
<dbReference type="SUPFAM" id="SSF54826">
    <property type="entry name" value="Enolase N-terminal domain-like"/>
    <property type="match status" value="1"/>
</dbReference>
<organism evidence="5">
    <name type="scientific">marine metagenome</name>
    <dbReference type="NCBI Taxonomy" id="408172"/>
    <lineage>
        <taxon>unclassified sequences</taxon>
        <taxon>metagenomes</taxon>
        <taxon>ecological metagenomes</taxon>
    </lineage>
</organism>
<dbReference type="GO" id="GO:0016052">
    <property type="term" value="P:carbohydrate catabolic process"/>
    <property type="evidence" value="ECO:0007669"/>
    <property type="project" value="TreeGrafter"/>
</dbReference>
<dbReference type="GO" id="GO:0000287">
    <property type="term" value="F:magnesium ion binding"/>
    <property type="evidence" value="ECO:0007669"/>
    <property type="project" value="TreeGrafter"/>
</dbReference>
<evidence type="ECO:0000313" key="5">
    <source>
        <dbReference type="EMBL" id="SVE19630.1"/>
    </source>
</evidence>
<keyword evidence="3" id="KW-0460">Magnesium</keyword>
<dbReference type="GO" id="GO:0016836">
    <property type="term" value="F:hydro-lyase activity"/>
    <property type="evidence" value="ECO:0007669"/>
    <property type="project" value="TreeGrafter"/>
</dbReference>
<proteinExistence type="predicted"/>
<dbReference type="PANTHER" id="PTHR13794:SF58">
    <property type="entry name" value="MITOCHONDRIAL ENOLASE SUPERFAMILY MEMBER 1"/>
    <property type="match status" value="1"/>
</dbReference>